<dbReference type="AlphaFoldDB" id="A0A914P391"/>
<proteinExistence type="predicted"/>
<feature type="domain" description="Polyprotein allergen nematode" evidence="1">
    <location>
        <begin position="1156"/>
        <end position="1256"/>
    </location>
</feature>
<feature type="domain" description="Polyprotein allergen nematode" evidence="1">
    <location>
        <begin position="113"/>
        <end position="230"/>
    </location>
</feature>
<feature type="domain" description="Polyprotein allergen nematode" evidence="1">
    <location>
        <begin position="790"/>
        <end position="910"/>
    </location>
</feature>
<organism evidence="2 3">
    <name type="scientific">Panagrolaimus davidi</name>
    <dbReference type="NCBI Taxonomy" id="227884"/>
    <lineage>
        <taxon>Eukaryota</taxon>
        <taxon>Metazoa</taxon>
        <taxon>Ecdysozoa</taxon>
        <taxon>Nematoda</taxon>
        <taxon>Chromadorea</taxon>
        <taxon>Rhabditida</taxon>
        <taxon>Tylenchina</taxon>
        <taxon>Panagrolaimomorpha</taxon>
        <taxon>Panagrolaimoidea</taxon>
        <taxon>Panagrolaimidae</taxon>
        <taxon>Panagrolaimus</taxon>
    </lineage>
</organism>
<evidence type="ECO:0000313" key="3">
    <source>
        <dbReference type="WBParaSite" id="PDA_v2.g11744.t1"/>
    </source>
</evidence>
<protein>
    <submittedName>
        <fullName evidence="3">Polyprotein allergen nematode domain-containing protein</fullName>
    </submittedName>
</protein>
<dbReference type="WBParaSite" id="PDA_v2.g11744.t1">
    <property type="protein sequence ID" value="PDA_v2.g11744.t1"/>
    <property type="gene ID" value="PDA_v2.g11744"/>
</dbReference>
<accession>A0A914P391</accession>
<dbReference type="InterPro" id="IPR038289">
    <property type="entry name" value="DVA-1_sf"/>
</dbReference>
<feature type="domain" description="Polyprotein allergen nematode" evidence="1">
    <location>
        <begin position="246"/>
        <end position="366"/>
    </location>
</feature>
<name>A0A914P391_9BILA</name>
<sequence length="1277" mass="145464">MKADGKTPSELQKKVFEYYEATTGETKEKATELLKGGCRDLIKSVVGDEKAEELKKLKESGASDSEMSDKIKSYIAEVVDPQKKELAVSYEGACKKVFGVGARKRRHDGKHGIDDFVDNHLSWLNAEQKTEINKLKVEGNFAGIKSRVNTFFESATGETKQKATEELKGACRELYQDVLGDKANEVKALKESGASDSEIAKKIDELIAEVTDEAKKAKAEEYKSDCKKIFGVESRKKRMHDHGKEHDLEDYFKNHYSWLSEDQKNELRQLKKDGKKDEIWGKSLEFYDAATGETKEKAKELMKGGCRELIRVIIGNEKADEITAMKETGASVKDMDTKLQEFVGEVADEEKKKLATTYGPGCRRIFGVGGRKRRMHDHGKEHDLEDYFKNHYSWLTDEQKDELRQMKKDGKKDDIWSKSLEYYDAATGEVKEKAKELMQGGCRELIRLVIGNEKADEIKAMKESGSSVKDMDAKLQEFLGQVTEEGKKTLVGTYGPGCRKIFGIEPSRKRREHDHGEHKLEDYFKTHFSWLTDAQKDEMRQLKTDGKKAPELYAKAMEYYEAATGEVKEKAKELMQGGCRELIRVVVGNEKADELTAMKESGASIKDMDAKLQEFIGGVTDEGKKTLAGTYGPGCRKIFGVESSRKRREHDHGEHKLEDYFKTHYSWLTDAQKDELRQMKKDGKKDDIWNKSLEFYDAATGEVKQKAEELMKGGCRELIRVIIGNEKADKITAMKESGASVKDIDAKLQELVGAVTDEGKKILAKNYGPGCRRIFGVESRKKRDHHHGHKLEDYLKTHLSWLTTEQGETLKQMKADGKTPSELQKKVFEYYEATTGETREKATELLKGGCRDLIKSVVGEEKAEELKKLKESGASDSEMSDKIKSYIAEVDDPQKKELAVSYEGACKKVFGVASRKRREHSHGEHTIEDYFKTHLSWLTDEQKDELRQMKKDGKKDDIWKKSLEFYDAATGEVKQKAEELMKGGCRELIRLVIGNEKADELTVLKESGASVKALDSKLHEFLREVTDEGKKTLAKQYGPGCRKVFGVSPEAAEKRKRRAFNPSVTHMDFIRAVVGNEDKPEPSHRTLTYQIMDIYDAEKLSERARNVVNQCHGLFGEIVKLSSYKNENSHRELLHLLRSSSNRELKGIQAVAEVCKKTVEDLEETQGNHGSIGKTLIEMFKSLDDEPRSRLREQWKSKCLDWILDVTDAEERDDLKYLLRMGRMEVLQERITELMARFDDKTRTQVGHMRPVCENLLGFVHNSRKTFHRKVPVETVF</sequence>
<dbReference type="InterPro" id="IPR032487">
    <property type="entry name" value="ABA-1_nematode"/>
</dbReference>
<feature type="domain" description="Polyprotein allergen nematode" evidence="1">
    <location>
        <begin position="1"/>
        <end position="98"/>
    </location>
</feature>
<keyword evidence="2" id="KW-1185">Reference proteome</keyword>
<feature type="domain" description="Polyprotein allergen nematode" evidence="1">
    <location>
        <begin position="655"/>
        <end position="775"/>
    </location>
</feature>
<evidence type="ECO:0000259" key="1">
    <source>
        <dbReference type="Pfam" id="PF16469"/>
    </source>
</evidence>
<dbReference type="Gene3D" id="1.10.533.30">
    <property type="entry name" value="Nematode polyprotein allergen ABA-1"/>
    <property type="match status" value="9"/>
</dbReference>
<reference evidence="3" key="1">
    <citation type="submission" date="2022-11" db="UniProtKB">
        <authorList>
            <consortium name="WormBaseParasite"/>
        </authorList>
    </citation>
    <scope>IDENTIFICATION</scope>
</reference>
<feature type="domain" description="Polyprotein allergen nematode" evidence="1">
    <location>
        <begin position="925"/>
        <end position="1045"/>
    </location>
</feature>
<feature type="domain" description="Polyprotein allergen nematode" evidence="1">
    <location>
        <begin position="382"/>
        <end position="502"/>
    </location>
</feature>
<feature type="domain" description="Polyprotein allergen nematode" evidence="1">
    <location>
        <begin position="518"/>
        <end position="639"/>
    </location>
</feature>
<evidence type="ECO:0000313" key="2">
    <source>
        <dbReference type="Proteomes" id="UP000887578"/>
    </source>
</evidence>
<dbReference type="Proteomes" id="UP000887578">
    <property type="component" value="Unplaced"/>
</dbReference>
<dbReference type="Pfam" id="PF16469">
    <property type="entry name" value="NPA"/>
    <property type="match status" value="9"/>
</dbReference>